<dbReference type="InterPro" id="IPR040193">
    <property type="entry name" value="EFHC1/EFHC2/EFHB"/>
</dbReference>
<keyword evidence="3" id="KW-0677">Repeat</keyword>
<organism evidence="6 7">
    <name type="scientific">Folsomia candida</name>
    <name type="common">Springtail</name>
    <dbReference type="NCBI Taxonomy" id="158441"/>
    <lineage>
        <taxon>Eukaryota</taxon>
        <taxon>Metazoa</taxon>
        <taxon>Ecdysozoa</taxon>
        <taxon>Arthropoda</taxon>
        <taxon>Hexapoda</taxon>
        <taxon>Collembola</taxon>
        <taxon>Entomobryomorpha</taxon>
        <taxon>Isotomoidea</taxon>
        <taxon>Isotomidae</taxon>
        <taxon>Proisotominae</taxon>
        <taxon>Folsomia</taxon>
    </lineage>
</organism>
<dbReference type="AlphaFoldDB" id="A0A226F482"/>
<evidence type="ECO:0000256" key="1">
    <source>
        <dbReference type="ARBA" id="ARBA00004245"/>
    </source>
</evidence>
<reference evidence="6 7" key="1">
    <citation type="submission" date="2015-12" db="EMBL/GenBank/DDBJ databases">
        <title>The genome of Folsomia candida.</title>
        <authorList>
            <person name="Faddeeva A."/>
            <person name="Derks M.F."/>
            <person name="Anvar Y."/>
            <person name="Smit S."/>
            <person name="Van Straalen N."/>
            <person name="Roelofs D."/>
        </authorList>
    </citation>
    <scope>NUCLEOTIDE SEQUENCE [LARGE SCALE GENOMIC DNA]</scope>
    <source>
        <strain evidence="6 7">VU population</strain>
        <tissue evidence="6">Whole body</tissue>
    </source>
</reference>
<dbReference type="PANTHER" id="PTHR12086">
    <property type="entry name" value="EF-HAND DOMAIN C-TERMINAL CONTAINING PROTEIN"/>
    <property type="match status" value="1"/>
</dbReference>
<dbReference type="GO" id="GO:0005856">
    <property type="term" value="C:cytoskeleton"/>
    <property type="evidence" value="ECO:0007669"/>
    <property type="project" value="UniProtKB-SubCell"/>
</dbReference>
<evidence type="ECO:0000313" key="6">
    <source>
        <dbReference type="EMBL" id="OXA64592.1"/>
    </source>
</evidence>
<sequence>MDVKSACKPGREIPLIQVAYPNENKSHIKATPVTGTPGNPSLCEPVACTAGAHDPTAPGACYDAQTLHQRQCECDKCIQERLDAIEGGQTCYQHVDGNQWHDLSKKHPDPEIQALREKMRSSERMKDNLRWCPTDESLSCVVRRFRQYPLGITGQATLHYGAAQDLDYPRQLIHGILSDEVTPGTKLINPPPLKWVDQLELNIKESVYESNKVRPVGRSHDQTLNLPPHIDLELTGFGKPSDKSVNAGLLVNPPKSRYEIEQESKCSRALYKFTHGDYDPGEQICRNYGGDFRRTNTFGTPTPNDVAGRVAKKVIGSWRSCKADYPFVSKVYADHLDFRYPKLGMSQEQHCIRQQMGDGFVYGKKSDQEKERPIREIIFNRCPNPGAEKAAKIMQNLKNWLDKARKSFRADEGPDFEMFYEQIIECDPGCKGVVDWDPFIAAMEKHRVPRTMGERDFMEALAMVGVFGGAPCDQVNYYALMDLLKGYTDPLFHCKTTTLYPFYCPHTNGCGDHFRTMYATMTSNMCEPQDCVTAMKEARVNGMPSVRVDRVPRKIRSTKDFTNYGDDGDAYSLIWPSVYTVNGITCRDAFREFTKEEMTRLLCLAKVDISHCELDRAWEAAQALDPEEGKCRVSYQTFREALCQVREENAKIQNVHIAYPTEPCLPEGATANPRGKRRRNPCCGVDP</sequence>
<evidence type="ECO:0000256" key="4">
    <source>
        <dbReference type="ARBA" id="ARBA00023212"/>
    </source>
</evidence>
<keyword evidence="7" id="KW-1185">Reference proteome</keyword>
<dbReference type="OMA" id="DCIRPIY"/>
<comment type="caution">
    <text evidence="6">The sequence shown here is derived from an EMBL/GenBank/DDBJ whole genome shotgun (WGS) entry which is preliminary data.</text>
</comment>
<evidence type="ECO:0000256" key="2">
    <source>
        <dbReference type="ARBA" id="ARBA00022490"/>
    </source>
</evidence>
<feature type="domain" description="EFHB C-terminal EF-hand" evidence="5">
    <location>
        <begin position="571"/>
        <end position="647"/>
    </location>
</feature>
<keyword evidence="4" id="KW-0206">Cytoskeleton</keyword>
<name>A0A226F482_FOLCA</name>
<evidence type="ECO:0000256" key="3">
    <source>
        <dbReference type="ARBA" id="ARBA00022737"/>
    </source>
</evidence>
<dbReference type="OrthoDB" id="2096280at2759"/>
<comment type="subcellular location">
    <subcellularLocation>
        <location evidence="1">Cytoplasm</location>
        <location evidence="1">Cytoskeleton</location>
    </subcellularLocation>
</comment>
<gene>
    <name evidence="6" type="ORF">Fcan01_03622</name>
</gene>
<evidence type="ECO:0000313" key="7">
    <source>
        <dbReference type="Proteomes" id="UP000198287"/>
    </source>
</evidence>
<dbReference type="Pfam" id="PF25325">
    <property type="entry name" value="EF-hand_EFHB_C"/>
    <property type="match status" value="1"/>
</dbReference>
<keyword evidence="2" id="KW-0963">Cytoplasm</keyword>
<proteinExistence type="predicted"/>
<accession>A0A226F482</accession>
<dbReference type="PANTHER" id="PTHR12086:SF12">
    <property type="entry name" value="EF-HAND DOMAIN-CONTAINING FAMILY MEMBER B"/>
    <property type="match status" value="1"/>
</dbReference>
<dbReference type="Proteomes" id="UP000198287">
    <property type="component" value="Unassembled WGS sequence"/>
</dbReference>
<dbReference type="EMBL" id="LNIX01000001">
    <property type="protein sequence ID" value="OXA64592.1"/>
    <property type="molecule type" value="Genomic_DNA"/>
</dbReference>
<dbReference type="STRING" id="158441.A0A226F482"/>
<evidence type="ECO:0000259" key="5">
    <source>
        <dbReference type="Pfam" id="PF25325"/>
    </source>
</evidence>
<dbReference type="InterPro" id="IPR057428">
    <property type="entry name" value="EFHB_EF-hand_C"/>
</dbReference>
<protein>
    <submittedName>
        <fullName evidence="6">EF-hand domain-containing family member B</fullName>
    </submittedName>
</protein>